<organism evidence="13 14">
    <name type="scientific">Halorarum salinum</name>
    <dbReference type="NCBI Taxonomy" id="2743089"/>
    <lineage>
        <taxon>Archaea</taxon>
        <taxon>Methanobacteriati</taxon>
        <taxon>Methanobacteriota</taxon>
        <taxon>Stenosarchaea group</taxon>
        <taxon>Halobacteria</taxon>
        <taxon>Halobacteriales</taxon>
        <taxon>Haloferacaceae</taxon>
        <taxon>Halorarum</taxon>
    </lineage>
</organism>
<evidence type="ECO:0000259" key="12">
    <source>
        <dbReference type="Pfam" id="PF01435"/>
    </source>
</evidence>
<dbReference type="GO" id="GO:0006508">
    <property type="term" value="P:proteolysis"/>
    <property type="evidence" value="ECO:0007669"/>
    <property type="project" value="UniProtKB-KW"/>
</dbReference>
<feature type="domain" description="Peptidase M48" evidence="12">
    <location>
        <begin position="46"/>
        <end position="219"/>
    </location>
</feature>
<dbReference type="InterPro" id="IPR050083">
    <property type="entry name" value="HtpX_protease"/>
</dbReference>
<evidence type="ECO:0000256" key="8">
    <source>
        <dbReference type="ARBA" id="ARBA00023049"/>
    </source>
</evidence>
<comment type="similarity">
    <text evidence="10">Belongs to the peptidase M48 family.</text>
</comment>
<sequence length="243" mass="25261">MIAALASVAAWVLEWWELWALVLAGVVGTGITPAVVGRTEPTRSLDPALDRAVADAVARAGVPADRVRVLAGGRGPVAFAAGLSPARGRVFVSERLLSNLDPDEAAGVVSHEYGHLARRHVPLRVVVPVAFALAWAVGATLSSDPGFVVGVALVPPAAALTVHVSRWTEHDADRFARERGDGAALAAALVALADEGHVTDGGWLSRHPSLASRIERLCGRAGEGEPSGRAENAGAAGPFRRRR</sequence>
<dbReference type="Pfam" id="PF01435">
    <property type="entry name" value="Peptidase_M48"/>
    <property type="match status" value="1"/>
</dbReference>
<dbReference type="GO" id="GO:0004222">
    <property type="term" value="F:metalloendopeptidase activity"/>
    <property type="evidence" value="ECO:0007669"/>
    <property type="project" value="InterPro"/>
</dbReference>
<evidence type="ECO:0000313" key="13">
    <source>
        <dbReference type="EMBL" id="QLG63577.1"/>
    </source>
</evidence>
<evidence type="ECO:0000256" key="11">
    <source>
        <dbReference type="SAM" id="MobiDB-lite"/>
    </source>
</evidence>
<dbReference type="GO" id="GO:0046872">
    <property type="term" value="F:metal ion binding"/>
    <property type="evidence" value="ECO:0007669"/>
    <property type="project" value="UniProtKB-KW"/>
</dbReference>
<reference evidence="13 14" key="1">
    <citation type="submission" date="2020-06" db="EMBL/GenBank/DDBJ databases">
        <title>NJ-3-1, isolated from saline soil.</title>
        <authorList>
            <person name="Cui H.L."/>
            <person name="Shi X."/>
        </authorList>
    </citation>
    <scope>NUCLEOTIDE SEQUENCE [LARGE SCALE GENOMIC DNA]</scope>
    <source>
        <strain evidence="13 14">NJ-3-1</strain>
    </source>
</reference>
<keyword evidence="4" id="KW-0479">Metal-binding</keyword>
<dbReference type="InterPro" id="IPR001915">
    <property type="entry name" value="Peptidase_M48"/>
</dbReference>
<keyword evidence="6 10" id="KW-0862">Zinc</keyword>
<keyword evidence="2 10" id="KW-0645">Protease</keyword>
<dbReference type="PANTHER" id="PTHR43221:SF2">
    <property type="entry name" value="PROTEASE HTPX HOMOLOG"/>
    <property type="match status" value="1"/>
</dbReference>
<keyword evidence="5 10" id="KW-0378">Hydrolase</keyword>
<dbReference type="AlphaFoldDB" id="A0A7D5QC73"/>
<evidence type="ECO:0000256" key="7">
    <source>
        <dbReference type="ARBA" id="ARBA00022989"/>
    </source>
</evidence>
<dbReference type="RefSeq" id="WP_179270161.1">
    <property type="nucleotide sequence ID" value="NZ_CP058579.1"/>
</dbReference>
<evidence type="ECO:0000313" key="14">
    <source>
        <dbReference type="Proteomes" id="UP000509626"/>
    </source>
</evidence>
<dbReference type="PANTHER" id="PTHR43221">
    <property type="entry name" value="PROTEASE HTPX"/>
    <property type="match status" value="1"/>
</dbReference>
<evidence type="ECO:0000256" key="5">
    <source>
        <dbReference type="ARBA" id="ARBA00022801"/>
    </source>
</evidence>
<dbReference type="EMBL" id="CP058579">
    <property type="protein sequence ID" value="QLG63577.1"/>
    <property type="molecule type" value="Genomic_DNA"/>
</dbReference>
<dbReference type="Gene3D" id="3.30.2010.10">
    <property type="entry name" value="Metalloproteases ('zincins'), catalytic domain"/>
    <property type="match status" value="1"/>
</dbReference>
<dbReference type="Proteomes" id="UP000509626">
    <property type="component" value="Chromosome"/>
</dbReference>
<protein>
    <submittedName>
        <fullName evidence="13">M48 family metalloprotease</fullName>
    </submittedName>
</protein>
<feature type="region of interest" description="Disordered" evidence="11">
    <location>
        <begin position="221"/>
        <end position="243"/>
    </location>
</feature>
<keyword evidence="9" id="KW-0472">Membrane</keyword>
<evidence type="ECO:0000256" key="10">
    <source>
        <dbReference type="RuleBase" id="RU003983"/>
    </source>
</evidence>
<keyword evidence="14" id="KW-1185">Reference proteome</keyword>
<keyword evidence="1" id="KW-1003">Cell membrane</keyword>
<keyword evidence="8 10" id="KW-0482">Metalloprotease</keyword>
<dbReference type="OrthoDB" id="308029at2157"/>
<evidence type="ECO:0000256" key="3">
    <source>
        <dbReference type="ARBA" id="ARBA00022692"/>
    </source>
</evidence>
<evidence type="ECO:0000256" key="2">
    <source>
        <dbReference type="ARBA" id="ARBA00022670"/>
    </source>
</evidence>
<evidence type="ECO:0000256" key="4">
    <source>
        <dbReference type="ARBA" id="ARBA00022723"/>
    </source>
</evidence>
<name>A0A7D5QC73_9EURY</name>
<proteinExistence type="inferred from homology"/>
<comment type="cofactor">
    <cofactor evidence="10">
        <name>Zn(2+)</name>
        <dbReference type="ChEBI" id="CHEBI:29105"/>
    </cofactor>
    <text evidence="10">Binds 1 zinc ion per subunit.</text>
</comment>
<gene>
    <name evidence="13" type="ORF">HUG12_18335</name>
</gene>
<dbReference type="GeneID" id="56039460"/>
<evidence type="ECO:0000256" key="6">
    <source>
        <dbReference type="ARBA" id="ARBA00022833"/>
    </source>
</evidence>
<evidence type="ECO:0000256" key="9">
    <source>
        <dbReference type="ARBA" id="ARBA00023136"/>
    </source>
</evidence>
<evidence type="ECO:0000256" key="1">
    <source>
        <dbReference type="ARBA" id="ARBA00022475"/>
    </source>
</evidence>
<keyword evidence="3" id="KW-0812">Transmembrane</keyword>
<accession>A0A7D5QC73</accession>
<keyword evidence="7" id="KW-1133">Transmembrane helix</keyword>
<dbReference type="KEGG" id="halu:HUG12_18335"/>